<comment type="similarity">
    <text evidence="3">Belongs to the archaeal Rpo11/eukaryotic RPB11/RPC19 RNA polymerase subunit family.</text>
</comment>
<comment type="function">
    <text evidence="3">DNA-dependent RNA polymerase (RNAP) catalyzes the transcription of DNA into RNA using the four ribonucleoside triphosphates as substrates.</text>
</comment>
<dbReference type="GO" id="GO:0000428">
    <property type="term" value="C:DNA-directed RNA polymerase complex"/>
    <property type="evidence" value="ECO:0007669"/>
    <property type="project" value="UniProtKB-KW"/>
</dbReference>
<dbReference type="GO" id="GO:0005737">
    <property type="term" value="C:cytoplasm"/>
    <property type="evidence" value="ECO:0007669"/>
    <property type="project" value="UniProtKB-SubCell"/>
</dbReference>
<evidence type="ECO:0000256" key="1">
    <source>
        <dbReference type="ARBA" id="ARBA00022478"/>
    </source>
</evidence>
<organism evidence="5 6">
    <name type="scientific">Conexivisphaera calida</name>
    <dbReference type="NCBI Taxonomy" id="1874277"/>
    <lineage>
        <taxon>Archaea</taxon>
        <taxon>Nitrososphaerota</taxon>
        <taxon>Conexivisphaeria</taxon>
        <taxon>Conexivisphaerales</taxon>
        <taxon>Conexivisphaeraceae</taxon>
        <taxon>Conexivisphaera</taxon>
    </lineage>
</organism>
<dbReference type="EMBL" id="AP018732">
    <property type="protein sequence ID" value="BBE41563.1"/>
    <property type="molecule type" value="Genomic_DNA"/>
</dbReference>
<accession>A0A4P2VDT8</accession>
<evidence type="ECO:0000256" key="3">
    <source>
        <dbReference type="HAMAP-Rule" id="MF_00261"/>
    </source>
</evidence>
<dbReference type="Proteomes" id="UP000509448">
    <property type="component" value="Chromosome"/>
</dbReference>
<keyword evidence="2 3" id="KW-0804">Transcription</keyword>
<dbReference type="GO" id="GO:0003899">
    <property type="term" value="F:DNA-directed RNA polymerase activity"/>
    <property type="evidence" value="ECO:0007669"/>
    <property type="project" value="UniProtKB-UniRule"/>
</dbReference>
<comment type="subcellular location">
    <subcellularLocation>
        <location evidence="3">Cytoplasm</location>
    </subcellularLocation>
</comment>
<dbReference type="GO" id="GO:0006351">
    <property type="term" value="P:DNA-templated transcription"/>
    <property type="evidence" value="ECO:0007669"/>
    <property type="project" value="UniProtKB-UniRule"/>
</dbReference>
<evidence type="ECO:0000313" key="5">
    <source>
        <dbReference type="EMBL" id="BBE41563.1"/>
    </source>
</evidence>
<dbReference type="HAMAP" id="MF_00261">
    <property type="entry name" value="RNApol_arch_Rpo11"/>
    <property type="match status" value="1"/>
</dbReference>
<keyword evidence="6" id="KW-1185">Reference proteome</keyword>
<feature type="domain" description="DNA-directed RNA polymerase RBP11-like dimerisation" evidence="4">
    <location>
        <begin position="14"/>
        <end position="81"/>
    </location>
</feature>
<keyword evidence="3" id="KW-0548">Nucleotidyltransferase</keyword>
<keyword evidence="1 3" id="KW-0240">DNA-directed RNA polymerase</keyword>
<reference evidence="5 6" key="1">
    <citation type="journal article" date="2019" name="ISME J.">
        <title>Isolation and characterization of a thermophilic sulfur- and iron-reducing thaumarchaeote from a terrestrial acidic hot spring.</title>
        <authorList>
            <person name="Kato S."/>
            <person name="Itoh T."/>
            <person name="Yuki M."/>
            <person name="Nagamori M."/>
            <person name="Ohnishi M."/>
            <person name="Uematsu K."/>
            <person name="Suzuki K."/>
            <person name="Takashina T."/>
            <person name="Ohkuma M."/>
        </authorList>
    </citation>
    <scope>NUCLEOTIDE SEQUENCE [LARGE SCALE GENOMIC DNA]</scope>
    <source>
        <strain evidence="5 6">NAS-02</strain>
    </source>
</reference>
<dbReference type="InterPro" id="IPR009025">
    <property type="entry name" value="RBP11-like_dimer"/>
</dbReference>
<dbReference type="EC" id="2.7.7.6" evidence="3"/>
<evidence type="ECO:0000313" key="6">
    <source>
        <dbReference type="Proteomes" id="UP000509448"/>
    </source>
</evidence>
<dbReference type="Gene3D" id="3.30.1360.10">
    <property type="entry name" value="RNA polymerase, RBP11-like subunit"/>
    <property type="match status" value="1"/>
</dbReference>
<name>A0A4P2VDT8_9ARCH</name>
<dbReference type="RefSeq" id="WP_174447897.1">
    <property type="nucleotide sequence ID" value="NZ_AP018732.1"/>
</dbReference>
<dbReference type="OrthoDB" id="24205at2157"/>
<dbReference type="KEGG" id="ccai:NAS2_0162"/>
<dbReference type="SUPFAM" id="SSF55257">
    <property type="entry name" value="RBP11-like subunits of RNA polymerase"/>
    <property type="match status" value="1"/>
</dbReference>
<gene>
    <name evidence="3" type="primary">rpo11</name>
    <name evidence="3" type="synonym">rpoL</name>
    <name evidence="5" type="ORF">NAS2_0162</name>
</gene>
<dbReference type="Pfam" id="PF13656">
    <property type="entry name" value="RNA_pol_L_2"/>
    <property type="match status" value="1"/>
</dbReference>
<keyword evidence="3" id="KW-0963">Cytoplasm</keyword>
<sequence>MIAKLVRKEGNLMEMLLEDTDLSLVQIVQLELLGDEKVEFAAYRRSHPLERKYFLAVRTKEGEPRDALLRALGRARDRLGALGDVVSKELGVQ</sequence>
<comment type="subunit">
    <text evidence="3">Part of the RNA polymerase complex.</text>
</comment>
<dbReference type="AlphaFoldDB" id="A0A4P2VDT8"/>
<proteinExistence type="inferred from homology"/>
<dbReference type="GO" id="GO:0046983">
    <property type="term" value="F:protein dimerization activity"/>
    <property type="evidence" value="ECO:0007669"/>
    <property type="project" value="InterPro"/>
</dbReference>
<dbReference type="InterPro" id="IPR022905">
    <property type="entry name" value="Rpo11-like"/>
</dbReference>
<keyword evidence="3" id="KW-0808">Transferase</keyword>
<protein>
    <recommendedName>
        <fullName evidence="3">DNA-directed RNA polymerase subunit Rpo11</fullName>
        <ecNumber evidence="3">2.7.7.6</ecNumber>
    </recommendedName>
    <alternativeName>
        <fullName evidence="3">DNA-directed RNA polymerase subunit L</fullName>
    </alternativeName>
</protein>
<comment type="catalytic activity">
    <reaction evidence="3">
        <text>RNA(n) + a ribonucleoside 5'-triphosphate = RNA(n+1) + diphosphate</text>
        <dbReference type="Rhea" id="RHEA:21248"/>
        <dbReference type="Rhea" id="RHEA-COMP:14527"/>
        <dbReference type="Rhea" id="RHEA-COMP:17342"/>
        <dbReference type="ChEBI" id="CHEBI:33019"/>
        <dbReference type="ChEBI" id="CHEBI:61557"/>
        <dbReference type="ChEBI" id="CHEBI:140395"/>
        <dbReference type="EC" id="2.7.7.6"/>
    </reaction>
</comment>
<evidence type="ECO:0000256" key="2">
    <source>
        <dbReference type="ARBA" id="ARBA00023163"/>
    </source>
</evidence>
<dbReference type="GeneID" id="55583982"/>
<evidence type="ECO:0000259" key="4">
    <source>
        <dbReference type="Pfam" id="PF13656"/>
    </source>
</evidence>
<dbReference type="InterPro" id="IPR036603">
    <property type="entry name" value="RBP11-like"/>
</dbReference>